<protein>
    <recommendedName>
        <fullName evidence="2">CRISPR-associated protein Csd2</fullName>
    </recommendedName>
</protein>
<evidence type="ECO:0008006" key="2">
    <source>
        <dbReference type="Google" id="ProtNLM"/>
    </source>
</evidence>
<proteinExistence type="predicted"/>
<organism evidence="1">
    <name type="scientific">invertebrate metagenome</name>
    <dbReference type="NCBI Taxonomy" id="1711999"/>
    <lineage>
        <taxon>unclassified sequences</taxon>
        <taxon>metagenomes</taxon>
        <taxon>organismal metagenomes</taxon>
    </lineage>
</organism>
<evidence type="ECO:0000313" key="1">
    <source>
        <dbReference type="EMBL" id="PJE79241.1"/>
    </source>
</evidence>
<dbReference type="InterPro" id="IPR006482">
    <property type="entry name" value="Cas7_Csh2/Csh2"/>
</dbReference>
<dbReference type="GO" id="GO:0043571">
    <property type="term" value="P:maintenance of CRISPR repeat elements"/>
    <property type="evidence" value="ECO:0007669"/>
    <property type="project" value="InterPro"/>
</dbReference>
<dbReference type="Pfam" id="PF05107">
    <property type="entry name" value="Cas_Cas7"/>
    <property type="match status" value="1"/>
</dbReference>
<reference evidence="1" key="1">
    <citation type="journal article" date="2017" name="Appl. Environ. Microbiol.">
        <title>Molecular characterization of an Endozoicomonas-like organism causing infection in king scallop Pecten maximus L.</title>
        <authorList>
            <person name="Cano I."/>
            <person name="van Aerle R."/>
            <person name="Ross S."/>
            <person name="Verner-Jeffreys D.W."/>
            <person name="Paley R.K."/>
            <person name="Rimmer G."/>
            <person name="Ryder D."/>
            <person name="Hooper P."/>
            <person name="Stone D."/>
            <person name="Feist S.W."/>
        </authorList>
    </citation>
    <scope>NUCLEOTIDE SEQUENCE</scope>
</reference>
<dbReference type="AlphaFoldDB" id="A0A2H9T7N3"/>
<sequence>MSLNNRYEFVYLFDVTDGNPNGDPDAGNAPRIDPDTGHGLVTDVCLKRKVRNYITLLKDDKPPYSIYIKQKAVLNQLNELAYKALEIKPEKKKLPKNTDEATGLTRWMCQNFYDIRTFGQMMATEVNCGEASGPVQLNFSRSVDPITDISHSITRMAVTNEKDMGKERTMGNKHTIPYALYRCHGYVVASNADKSGFDESDLELFFSALENMFEYDRSAARGEMSVCGIYVFKHNSKLGNAHAKKLFNTVKVERKTPDEPPRAFADYQVTVDKSAIPEGVELIVRYTE</sequence>
<dbReference type="NCBIfam" id="TIGR02589">
    <property type="entry name" value="cas_Csd2"/>
    <property type="match status" value="1"/>
</dbReference>
<dbReference type="InterPro" id="IPR013418">
    <property type="entry name" value="CRISPR-assoc_prot_Cas7/Csd2"/>
</dbReference>
<name>A0A2H9T7N3_9ZZZZ</name>
<comment type="caution">
    <text evidence="1">The sequence shown here is derived from an EMBL/GenBank/DDBJ whole genome shotgun (WGS) entry which is preliminary data.</text>
</comment>
<dbReference type="EMBL" id="NSIT01000084">
    <property type="protein sequence ID" value="PJE79241.1"/>
    <property type="molecule type" value="Genomic_DNA"/>
</dbReference>
<dbReference type="NCBIfam" id="TIGR01595">
    <property type="entry name" value="cas_CT1132"/>
    <property type="match status" value="1"/>
</dbReference>
<gene>
    <name evidence="1" type="ORF">CI610_01788</name>
</gene>
<accession>A0A2H9T7N3</accession>